<accession>A0ABD4HNM6</accession>
<dbReference type="RefSeq" id="WP_134874626.1">
    <property type="nucleotide sequence ID" value="NZ_CAJSZC010000006.1"/>
</dbReference>
<dbReference type="PROSITE" id="PS51257">
    <property type="entry name" value="PROKAR_LIPOPROTEIN"/>
    <property type="match status" value="1"/>
</dbReference>
<dbReference type="Proteomes" id="UP000571857">
    <property type="component" value="Unassembled WGS sequence"/>
</dbReference>
<organism evidence="2 3">
    <name type="scientific">Enterococcus gallinarum</name>
    <dbReference type="NCBI Taxonomy" id="1353"/>
    <lineage>
        <taxon>Bacteria</taxon>
        <taxon>Bacillati</taxon>
        <taxon>Bacillota</taxon>
        <taxon>Bacilli</taxon>
        <taxon>Lactobacillales</taxon>
        <taxon>Enterococcaceae</taxon>
        <taxon>Enterococcus</taxon>
    </lineage>
</organism>
<evidence type="ECO:0000313" key="2">
    <source>
        <dbReference type="EMBL" id="MBA0973028.1"/>
    </source>
</evidence>
<proteinExistence type="predicted"/>
<evidence type="ECO:0000313" key="3">
    <source>
        <dbReference type="Proteomes" id="UP000571857"/>
    </source>
</evidence>
<comment type="caution">
    <text evidence="2">The sequence shown here is derived from an EMBL/GenBank/DDBJ whole genome shotgun (WGS) entry which is preliminary data.</text>
</comment>
<evidence type="ECO:0008006" key="4">
    <source>
        <dbReference type="Google" id="ProtNLM"/>
    </source>
</evidence>
<dbReference type="AlphaFoldDB" id="A0ABD4HNM6"/>
<feature type="signal peptide" evidence="1">
    <location>
        <begin position="1"/>
        <end position="26"/>
    </location>
</feature>
<keyword evidence="1" id="KW-0732">Signal</keyword>
<name>A0ABD4HNM6_ENTGA</name>
<evidence type="ECO:0000256" key="1">
    <source>
        <dbReference type="SAM" id="SignalP"/>
    </source>
</evidence>
<dbReference type="EMBL" id="JABXJK010000059">
    <property type="protein sequence ID" value="MBA0973028.1"/>
    <property type="molecule type" value="Genomic_DNA"/>
</dbReference>
<reference evidence="2 3" key="1">
    <citation type="submission" date="2020-06" db="EMBL/GenBank/DDBJ databases">
        <title>Crossreactivity between MHC class I-restricted antigens from cancer cells and an enterococcal bacteriophage.</title>
        <authorList>
            <person name="Fluckiger A."/>
            <person name="Daillere R."/>
            <person name="Sassi M."/>
            <person name="Cattoir V."/>
            <person name="Kroemer G."/>
            <person name="Zitvogel L."/>
        </authorList>
    </citation>
    <scope>NUCLEOTIDE SEQUENCE [LARGE SCALE GENOMIC DNA]</scope>
    <source>
        <strain evidence="2 3">EG4</strain>
    </source>
</reference>
<gene>
    <name evidence="2" type="ORF">HWH42_10625</name>
</gene>
<protein>
    <recommendedName>
        <fullName evidence="4">DUF4467 domain-containing protein</fullName>
    </recommendedName>
</protein>
<sequence>MKKIYLGILTLIAVLFIGGCSTNEKADDETIVESVLQQQYKIDNFKINDTESKKMPKDKNASNGKTYDDVHLIKANFTYKDRIFDLDLLYNYEGGENYTILYSYTDLDKENSIDVPLESKK</sequence>
<feature type="chain" id="PRO_5044826726" description="DUF4467 domain-containing protein" evidence="1">
    <location>
        <begin position="27"/>
        <end position="121"/>
    </location>
</feature>